<dbReference type="AlphaFoldDB" id="A0A845AME8"/>
<dbReference type="Pfam" id="PF04545">
    <property type="entry name" value="Sigma70_r4"/>
    <property type="match status" value="1"/>
</dbReference>
<keyword evidence="4" id="KW-1185">Reference proteome</keyword>
<dbReference type="Gene3D" id="1.10.10.10">
    <property type="entry name" value="Winged helix-like DNA-binding domain superfamily/Winged helix DNA-binding domain"/>
    <property type="match status" value="1"/>
</dbReference>
<dbReference type="SUPFAM" id="SSF88659">
    <property type="entry name" value="Sigma3 and sigma4 domains of RNA polymerase sigma factors"/>
    <property type="match status" value="1"/>
</dbReference>
<name>A0A845AME8_9SPHN</name>
<dbReference type="EMBL" id="WTYE01000001">
    <property type="protein sequence ID" value="MXP30649.1"/>
    <property type="molecule type" value="Genomic_DNA"/>
</dbReference>
<protein>
    <recommendedName>
        <fullName evidence="1">RNA polymerase sigma-70 region 4 domain-containing protein</fullName>
    </recommendedName>
</protein>
<dbReference type="RefSeq" id="WP_160778170.1">
    <property type="nucleotide sequence ID" value="NZ_BAAAZF010000001.1"/>
</dbReference>
<evidence type="ECO:0000313" key="3">
    <source>
        <dbReference type="EMBL" id="MXP33409.1"/>
    </source>
</evidence>
<dbReference type="OrthoDB" id="7784678at2"/>
<reference evidence="2 4" key="1">
    <citation type="submission" date="2019-12" db="EMBL/GenBank/DDBJ databases">
        <title>Genomic-based taxomic classification of the family Erythrobacteraceae.</title>
        <authorList>
            <person name="Xu L."/>
        </authorList>
    </citation>
    <scope>NUCLEOTIDE SEQUENCE [LARGE SCALE GENOMIC DNA]</scope>
    <source>
        <strain evidence="2 4">JCM 16677</strain>
    </source>
</reference>
<evidence type="ECO:0000259" key="1">
    <source>
        <dbReference type="Pfam" id="PF04545"/>
    </source>
</evidence>
<dbReference type="InterPro" id="IPR007630">
    <property type="entry name" value="RNA_pol_sigma70_r4"/>
</dbReference>
<organism evidence="2 4">
    <name type="scientific">Parerythrobacter jejuensis</name>
    <dbReference type="NCBI Taxonomy" id="795812"/>
    <lineage>
        <taxon>Bacteria</taxon>
        <taxon>Pseudomonadati</taxon>
        <taxon>Pseudomonadota</taxon>
        <taxon>Alphaproteobacteria</taxon>
        <taxon>Sphingomonadales</taxon>
        <taxon>Erythrobacteraceae</taxon>
        <taxon>Parerythrobacter</taxon>
    </lineage>
</organism>
<dbReference type="InterPro" id="IPR013324">
    <property type="entry name" value="RNA_pol_sigma_r3/r4-like"/>
</dbReference>
<evidence type="ECO:0000313" key="2">
    <source>
        <dbReference type="EMBL" id="MXP30649.1"/>
    </source>
</evidence>
<accession>A0A845AME8</accession>
<gene>
    <name evidence="2" type="ORF">GRI94_02295</name>
    <name evidence="3" type="ORF">GRI94_16385</name>
</gene>
<sequence>MDSLASIPTELHELNFRHLQLVPDCVNSLEQAGILTVGHAANGNAATPRALEESTPDILDQCRRLMRNVSDQQVDWVSFWRDCGSDIYWLSSRFGMGSFSEQERSIPLEALRKEFGALLNIPIAEGVKNLGELIDLFETGILPWRGFGRAKILRLGEKLAQISGTPRLSQIYRDSNEHHEEKPELSEEFCALNISILGLGAAISKLRRHGFRTIGSLAEDPAKLWRLPGVGRKTVGLAQERIQILRKAWGESGPDLQMLARIQSVRVVPDSGEAVCCEPAAALTSLIREICEEDPSDHAAQIHTNRIARSGSDAATLEEVAAMFDPPVTRERVRQIEKRILVKVRELLMAPHPILGCVIVHPELRCRFQSLALELSDREQVAPAELAGIIAEQWQCTMGEAMKLLPLIIAIYEGTARTSADLRRLGNTPDHLFRSLPEPVRQWPTTNIGASRSLAKCLAENGVTTLDELRLEWLEGRDFGKQQDYVFRVLGATRPKLMAAGSPAATLGEATGRALVPSRDGTPAQYLGNLKSDIALIIREGKFWTDSERVFLDRICKLPDERPTLAALGERLGRLGNDLKRTETETLARLAHSIAGETGGHARCIFREDWLAMWQEMKGIYRQFAHDQRTFRRSLEQVYEVEETAMTMAMPTIWAVLSGLPTRKSYGSVKNNRRKATPIATVKLTGFRSVH</sequence>
<dbReference type="InterPro" id="IPR036388">
    <property type="entry name" value="WH-like_DNA-bd_sf"/>
</dbReference>
<comment type="caution">
    <text evidence="2">The sequence shown here is derived from an EMBL/GenBank/DDBJ whole genome shotgun (WGS) entry which is preliminary data.</text>
</comment>
<dbReference type="GO" id="GO:0006352">
    <property type="term" value="P:DNA-templated transcription initiation"/>
    <property type="evidence" value="ECO:0007669"/>
    <property type="project" value="InterPro"/>
</dbReference>
<evidence type="ECO:0000313" key="4">
    <source>
        <dbReference type="Proteomes" id="UP000446786"/>
    </source>
</evidence>
<dbReference type="Proteomes" id="UP000446786">
    <property type="component" value="Unassembled WGS sequence"/>
</dbReference>
<dbReference type="EMBL" id="WTYE01000001">
    <property type="protein sequence ID" value="MXP33409.1"/>
    <property type="molecule type" value="Genomic_DNA"/>
</dbReference>
<feature type="domain" description="RNA polymerase sigma-70 region 4" evidence="1">
    <location>
        <begin position="315"/>
        <end position="346"/>
    </location>
</feature>
<proteinExistence type="predicted"/>
<dbReference type="GO" id="GO:0003700">
    <property type="term" value="F:DNA-binding transcription factor activity"/>
    <property type="evidence" value="ECO:0007669"/>
    <property type="project" value="InterPro"/>
</dbReference>